<dbReference type="Proteomes" id="UP000022835">
    <property type="component" value="Unassembled WGS sequence"/>
</dbReference>
<protein>
    <submittedName>
        <fullName evidence="1">Membrane protein</fullName>
    </submittedName>
</protein>
<reference evidence="1" key="1">
    <citation type="submission" date="2014-05" db="EMBL/GenBank/DDBJ databases">
        <title>Genome sequence of Mycobacterium aromaticivorans strain JS19b1T (= DSM 45407T).</title>
        <authorList>
            <person name="Kwak Y."/>
            <person name="Park G.-S."/>
            <person name="Li Q.X."/>
            <person name="Lee S.-E."/>
            <person name="Shin J.-H."/>
        </authorList>
    </citation>
    <scope>NUCLEOTIDE SEQUENCE [LARGE SCALE GENOMIC DNA]</scope>
    <source>
        <strain evidence="1">JS19b1</strain>
    </source>
</reference>
<dbReference type="eggNOG" id="ENOG50336I4">
    <property type="taxonomic scope" value="Bacteria"/>
</dbReference>
<dbReference type="InterPro" id="IPR021903">
    <property type="entry name" value="DUF3515"/>
</dbReference>
<gene>
    <name evidence="1" type="ORF">Y900_003730</name>
</gene>
<proteinExistence type="predicted"/>
<dbReference type="STRING" id="1440774.Y900_003730"/>
<dbReference type="RefSeq" id="WP_036339132.1">
    <property type="nucleotide sequence ID" value="NZ_JALN02000001.1"/>
</dbReference>
<dbReference type="EMBL" id="JALN02000001">
    <property type="protein sequence ID" value="KDE98075.1"/>
    <property type="molecule type" value="Genomic_DNA"/>
</dbReference>
<dbReference type="AlphaFoldDB" id="A0A064CCK4"/>
<dbReference type="OrthoDB" id="4422435at2"/>
<keyword evidence="2" id="KW-1185">Reference proteome</keyword>
<accession>A0A064CCK4</accession>
<comment type="caution">
    <text evidence="1">The sequence shown here is derived from an EMBL/GenBank/DDBJ whole genome shotgun (WGS) entry which is preliminary data.</text>
</comment>
<dbReference type="Pfam" id="PF12028">
    <property type="entry name" value="DUF3515"/>
    <property type="match status" value="1"/>
</dbReference>
<evidence type="ECO:0000313" key="1">
    <source>
        <dbReference type="EMBL" id="KDE98075.1"/>
    </source>
</evidence>
<evidence type="ECO:0000313" key="2">
    <source>
        <dbReference type="Proteomes" id="UP000022835"/>
    </source>
</evidence>
<sequence length="188" mass="19642">MPTEPLPVASEDSTPDGPPRAFLIGAVVVAVLAIGAVLAIAATRKAPVQPVVIAAAPAPQADSPSCRGLMGALPENLGEFHRVAAADPVPTGAAAWRGEADNYPVILRCGIDRPAEFMVGSPIQVVNAVQWFQLDDPQTDRSTWVAVDRPVYLALTLPKESGPTPIQALSDLIARTLPAVPIDPNPPR</sequence>
<organism evidence="1 2">
    <name type="scientific">Mycolicibacterium aromaticivorans JS19b1 = JCM 16368</name>
    <dbReference type="NCBI Taxonomy" id="1440774"/>
    <lineage>
        <taxon>Bacteria</taxon>
        <taxon>Bacillati</taxon>
        <taxon>Actinomycetota</taxon>
        <taxon>Actinomycetes</taxon>
        <taxon>Mycobacteriales</taxon>
        <taxon>Mycobacteriaceae</taxon>
        <taxon>Mycolicibacterium</taxon>
    </lineage>
</organism>
<name>A0A064CCK4_9MYCO</name>